<proteinExistence type="evidence at transcript level"/>
<dbReference type="PANTHER" id="PTHR43157">
    <property type="entry name" value="PHOSPHATIDYLINOSITOL-GLYCAN BIOSYNTHESIS CLASS F PROTEIN-RELATED"/>
    <property type="match status" value="1"/>
</dbReference>
<dbReference type="InterPro" id="IPR036291">
    <property type="entry name" value="NAD(P)-bd_dom_sf"/>
</dbReference>
<evidence type="ECO:0000256" key="1">
    <source>
        <dbReference type="ARBA" id="ARBA00023002"/>
    </source>
</evidence>
<dbReference type="PRINTS" id="PR00080">
    <property type="entry name" value="SDRFAMILY"/>
</dbReference>
<gene>
    <name evidence="3" type="primary">Rdh14-003</name>
</gene>
<dbReference type="Pfam" id="PF00106">
    <property type="entry name" value="adh_short"/>
    <property type="match status" value="1"/>
</dbReference>
<evidence type="ECO:0000256" key="2">
    <source>
        <dbReference type="RuleBase" id="RU000363"/>
    </source>
</evidence>
<dbReference type="SUPFAM" id="SSF51735">
    <property type="entry name" value="NAD(P)-binding Rossmann-fold domains"/>
    <property type="match status" value="1"/>
</dbReference>
<dbReference type="Gene3D" id="3.40.50.720">
    <property type="entry name" value="NAD(P)-binding Rossmann-like Domain"/>
    <property type="match status" value="1"/>
</dbReference>
<accession>A0A6F9DR84</accession>
<sequence length="308" mass="34317">MPDLKTPVSSENGWVCSDIKVPGKMVIITGANTGMGFWTAVDLARREAKVIIACRSDEKAQDAKIKIINEAKCSEENVIAKVLDLASFASIRKFAEDINTNEERLDVLINNAGVWVCPESKTEDEFETHFGVNYLGPFLLTHLLLDLLRKSAPSRILLLASNAYKYGSIKFNDLNATRGYDASTAYNQSKLAIVFYNNSLAKELEGSGVTVNNVDPGFVKTDMQRYINEPGSFITKTFVKVHQWLVTWKTAQHGAQCSVYCAVAPELENISGRYFKDCQVESLSNIAKDEVIAKKLWDISMKLTKLKE</sequence>
<dbReference type="AlphaFoldDB" id="A0A6F9DR84"/>
<reference evidence="3" key="1">
    <citation type="submission" date="2020-04" db="EMBL/GenBank/DDBJ databases">
        <authorList>
            <person name="Neveu A P."/>
        </authorList>
    </citation>
    <scope>NUCLEOTIDE SEQUENCE</scope>
    <source>
        <tissue evidence="3">Whole embryo</tissue>
    </source>
</reference>
<dbReference type="PANTHER" id="PTHR43157:SF31">
    <property type="entry name" value="PHOSPHATIDYLINOSITOL-GLYCAN BIOSYNTHESIS CLASS F PROTEIN"/>
    <property type="match status" value="1"/>
</dbReference>
<dbReference type="InterPro" id="IPR020904">
    <property type="entry name" value="Sc_DH/Rdtase_CS"/>
</dbReference>
<comment type="similarity">
    <text evidence="2">Belongs to the short-chain dehydrogenases/reductases (SDR) family.</text>
</comment>
<dbReference type="InterPro" id="IPR002347">
    <property type="entry name" value="SDR_fam"/>
</dbReference>
<protein>
    <submittedName>
        <fullName evidence="3">Retinol dehydrogenase 14-like</fullName>
    </submittedName>
</protein>
<keyword evidence="1" id="KW-0560">Oxidoreductase</keyword>
<name>A0A6F9DR84_9ASCI</name>
<dbReference type="EMBL" id="LR789646">
    <property type="protein sequence ID" value="CAB3265508.1"/>
    <property type="molecule type" value="mRNA"/>
</dbReference>
<dbReference type="PROSITE" id="PS00061">
    <property type="entry name" value="ADH_SHORT"/>
    <property type="match status" value="1"/>
</dbReference>
<dbReference type="PRINTS" id="PR00081">
    <property type="entry name" value="GDHRDH"/>
</dbReference>
<evidence type="ECO:0000313" key="3">
    <source>
        <dbReference type="EMBL" id="CAB3265508.1"/>
    </source>
</evidence>
<organism evidence="3">
    <name type="scientific">Phallusia mammillata</name>
    <dbReference type="NCBI Taxonomy" id="59560"/>
    <lineage>
        <taxon>Eukaryota</taxon>
        <taxon>Metazoa</taxon>
        <taxon>Chordata</taxon>
        <taxon>Tunicata</taxon>
        <taxon>Ascidiacea</taxon>
        <taxon>Phlebobranchia</taxon>
        <taxon>Ascidiidae</taxon>
        <taxon>Phallusia</taxon>
    </lineage>
</organism>
<dbReference type="GO" id="GO:0016491">
    <property type="term" value="F:oxidoreductase activity"/>
    <property type="evidence" value="ECO:0007669"/>
    <property type="project" value="UniProtKB-KW"/>
</dbReference>